<reference evidence="2" key="1">
    <citation type="submission" date="2023-06" db="EMBL/GenBank/DDBJ databases">
        <title>Genome-scale phylogeny and comparative genomics of the fungal order Sordariales.</title>
        <authorList>
            <consortium name="Lawrence Berkeley National Laboratory"/>
            <person name="Hensen N."/>
            <person name="Bonometti L."/>
            <person name="Westerberg I."/>
            <person name="Brannstrom I.O."/>
            <person name="Guillou S."/>
            <person name="Cros-Aarteil S."/>
            <person name="Calhoun S."/>
            <person name="Haridas S."/>
            <person name="Kuo A."/>
            <person name="Mondo S."/>
            <person name="Pangilinan J."/>
            <person name="Riley R."/>
            <person name="Labutti K."/>
            <person name="Andreopoulos B."/>
            <person name="Lipzen A."/>
            <person name="Chen C."/>
            <person name="Yanf M."/>
            <person name="Daum C."/>
            <person name="Ng V."/>
            <person name="Clum A."/>
            <person name="Steindorff A."/>
            <person name="Ohm R."/>
            <person name="Martin F."/>
            <person name="Silar P."/>
            <person name="Natvig D."/>
            <person name="Lalanne C."/>
            <person name="Gautier V."/>
            <person name="Ament-Velasquez S.L."/>
            <person name="Kruys A."/>
            <person name="Hutchinson M.I."/>
            <person name="Powell A.J."/>
            <person name="Barry K."/>
            <person name="Miller A.N."/>
            <person name="Grigoriev I.V."/>
            <person name="Debuchy R."/>
            <person name="Gladieux P."/>
            <person name="Thoren M.H."/>
            <person name="Johannesson H."/>
        </authorList>
    </citation>
    <scope>NUCLEOTIDE SEQUENCE</scope>
    <source>
        <strain evidence="2">CBS 307.81</strain>
    </source>
</reference>
<accession>A0AA39ZDJ1</accession>
<dbReference type="Proteomes" id="UP001174997">
    <property type="component" value="Unassembled WGS sequence"/>
</dbReference>
<dbReference type="PANTHER" id="PTHR42040:SF1">
    <property type="entry name" value="INNER KINETOCHORE SUBUNIT FTA4"/>
    <property type="match status" value="1"/>
</dbReference>
<dbReference type="InterPro" id="IPR025207">
    <property type="entry name" value="Sim4_Fta4"/>
</dbReference>
<organism evidence="2 3">
    <name type="scientific">Cercophora samala</name>
    <dbReference type="NCBI Taxonomy" id="330535"/>
    <lineage>
        <taxon>Eukaryota</taxon>
        <taxon>Fungi</taxon>
        <taxon>Dikarya</taxon>
        <taxon>Ascomycota</taxon>
        <taxon>Pezizomycotina</taxon>
        <taxon>Sordariomycetes</taxon>
        <taxon>Sordariomycetidae</taxon>
        <taxon>Sordariales</taxon>
        <taxon>Lasiosphaeriaceae</taxon>
        <taxon>Cercophora</taxon>
    </lineage>
</organism>
<dbReference type="PANTHER" id="PTHR42040">
    <property type="entry name" value="INNER KINETOCHORE SUBUNIT FTA4"/>
    <property type="match status" value="1"/>
</dbReference>
<gene>
    <name evidence="2" type="ORF">QBC41DRAFT_320689</name>
</gene>
<proteinExistence type="predicted"/>
<evidence type="ECO:0000256" key="1">
    <source>
        <dbReference type="SAM" id="MobiDB-lite"/>
    </source>
</evidence>
<name>A0AA39ZDJ1_9PEZI</name>
<dbReference type="AlphaFoldDB" id="A0AA39ZDJ1"/>
<dbReference type="EMBL" id="JAULSY010000048">
    <property type="protein sequence ID" value="KAK0668985.1"/>
    <property type="molecule type" value="Genomic_DNA"/>
</dbReference>
<dbReference type="GO" id="GO:0031511">
    <property type="term" value="C:Mis6-Sim4 complex"/>
    <property type="evidence" value="ECO:0007669"/>
    <property type="project" value="InterPro"/>
</dbReference>
<protein>
    <submittedName>
        <fullName evidence="2">Kinetochore complex Fta4 of Sim4 subunit, or CENP-50-domain-containing protein</fullName>
    </submittedName>
</protein>
<comment type="caution">
    <text evidence="2">The sequence shown here is derived from an EMBL/GenBank/DDBJ whole genome shotgun (WGS) entry which is preliminary data.</text>
</comment>
<keyword evidence="3" id="KW-1185">Reference proteome</keyword>
<feature type="region of interest" description="Disordered" evidence="1">
    <location>
        <begin position="84"/>
        <end position="118"/>
    </location>
</feature>
<dbReference type="Pfam" id="PF13093">
    <property type="entry name" value="FTA4"/>
    <property type="match status" value="1"/>
</dbReference>
<sequence>MAAAPPPTIITLKTTFLTSQTRALSHPLHPTRAWQAANDELPDKQVNDAIAKLNNRVLQHSKRVYAPQATRHVAEQIEALYTAPQDLPDPDSDAEEGITTAADLGEFESRYNEKKKKG</sequence>
<evidence type="ECO:0000313" key="2">
    <source>
        <dbReference type="EMBL" id="KAK0668985.1"/>
    </source>
</evidence>
<evidence type="ECO:0000313" key="3">
    <source>
        <dbReference type="Proteomes" id="UP001174997"/>
    </source>
</evidence>